<dbReference type="RefSeq" id="WP_353301673.1">
    <property type="nucleotide sequence ID" value="NZ_BAABWN010000002.1"/>
</dbReference>
<evidence type="ECO:0000256" key="1">
    <source>
        <dbReference type="SAM" id="Phobius"/>
    </source>
</evidence>
<evidence type="ECO:0000313" key="3">
    <source>
        <dbReference type="Proteomes" id="UP001465153"/>
    </source>
</evidence>
<comment type="caution">
    <text evidence="2">The sequence shown here is derived from an EMBL/GenBank/DDBJ whole genome shotgun (WGS) entry which is preliminary data.</text>
</comment>
<keyword evidence="1" id="KW-0812">Transmembrane</keyword>
<dbReference type="EMBL" id="BAABWN010000002">
    <property type="protein sequence ID" value="GAA6166842.1"/>
    <property type="molecule type" value="Genomic_DNA"/>
</dbReference>
<feature type="transmembrane region" description="Helical" evidence="1">
    <location>
        <begin position="6"/>
        <end position="26"/>
    </location>
</feature>
<name>A0ABQ0A5B6_9GAMM</name>
<protein>
    <submittedName>
        <fullName evidence="2">Uncharacterized protein</fullName>
    </submittedName>
</protein>
<dbReference type="InterPro" id="IPR017008">
    <property type="entry name" value="UCP032817-like"/>
</dbReference>
<keyword evidence="1" id="KW-1133">Transmembrane helix</keyword>
<proteinExistence type="predicted"/>
<gene>
    <name evidence="2" type="ORF">NBRC116591_06520</name>
</gene>
<dbReference type="Proteomes" id="UP001465153">
    <property type="component" value="Unassembled WGS sequence"/>
</dbReference>
<reference evidence="2 3" key="1">
    <citation type="submission" date="2024-04" db="EMBL/GenBank/DDBJ databases">
        <title>Draft genome sequence of Sessilibacter corallicola NBRC 116591.</title>
        <authorList>
            <person name="Miyakawa T."/>
            <person name="Kusuya Y."/>
            <person name="Miura T."/>
        </authorList>
    </citation>
    <scope>NUCLEOTIDE SEQUENCE [LARGE SCALE GENOMIC DNA]</scope>
    <source>
        <strain evidence="2 3">KU-00831-HH</strain>
    </source>
</reference>
<organism evidence="2 3">
    <name type="scientific">Sessilibacter corallicola</name>
    <dbReference type="NCBI Taxonomy" id="2904075"/>
    <lineage>
        <taxon>Bacteria</taxon>
        <taxon>Pseudomonadati</taxon>
        <taxon>Pseudomonadota</taxon>
        <taxon>Gammaproteobacteria</taxon>
        <taxon>Cellvibrionales</taxon>
        <taxon>Cellvibrionaceae</taxon>
        <taxon>Sessilibacter</taxon>
    </lineage>
</organism>
<accession>A0ABQ0A5B6</accession>
<evidence type="ECO:0000313" key="2">
    <source>
        <dbReference type="EMBL" id="GAA6166842.1"/>
    </source>
</evidence>
<keyword evidence="3" id="KW-1185">Reference proteome</keyword>
<sequence length="241" mass="26684">MPDITVGWIADNLFSVLLVLAVLWLLTSKKFGPRASYLSHKKKQRADFINQYIFPNRLRTTLKQTYPHLSDADVLIVERGLRNYFELSVLSGKKNLAMPSQAVDVMWHEFILFTQQYQAFCKKSFGRFLHHTPTEAMKKPTQAQSSIKNTWYFACNLENINPKAPTKLPLLFSLDADLNISDGFHYQLDCRSKASSAHKNNYCASHIGCSSGCSSGFDSGDSGFGSSDSGSSCGSGCGGGD</sequence>
<keyword evidence="1" id="KW-0472">Membrane</keyword>
<dbReference type="PIRSF" id="PIRSF032817">
    <property type="entry name" value="UCP032817"/>
    <property type="match status" value="1"/>
</dbReference>